<dbReference type="PROSITE" id="PS00138">
    <property type="entry name" value="SUBTILASE_SER"/>
    <property type="match status" value="1"/>
</dbReference>
<dbReference type="InterPro" id="IPR036852">
    <property type="entry name" value="Peptidase_S8/S53_dom_sf"/>
</dbReference>
<keyword evidence="3 5" id="KW-0378">Hydrolase</keyword>
<dbReference type="GO" id="GO:0004252">
    <property type="term" value="F:serine-type endopeptidase activity"/>
    <property type="evidence" value="ECO:0007669"/>
    <property type="project" value="UniProtKB-UniRule"/>
</dbReference>
<dbReference type="GO" id="GO:0006508">
    <property type="term" value="P:proteolysis"/>
    <property type="evidence" value="ECO:0007669"/>
    <property type="project" value="UniProtKB-KW"/>
</dbReference>
<evidence type="ECO:0000256" key="4">
    <source>
        <dbReference type="ARBA" id="ARBA00022825"/>
    </source>
</evidence>
<dbReference type="InterPro" id="IPR015500">
    <property type="entry name" value="Peptidase_S8_subtilisin-rel"/>
</dbReference>
<dbReference type="SUPFAM" id="SSF52743">
    <property type="entry name" value="Subtilisin-like"/>
    <property type="match status" value="1"/>
</dbReference>
<dbReference type="PANTHER" id="PTHR43806">
    <property type="entry name" value="PEPTIDASE S8"/>
    <property type="match status" value="1"/>
</dbReference>
<dbReference type="CDD" id="cd00306">
    <property type="entry name" value="Peptidases_S8_S53"/>
    <property type="match status" value="1"/>
</dbReference>
<dbReference type="PRINTS" id="PR00723">
    <property type="entry name" value="SUBTILISIN"/>
</dbReference>
<sequence length="362" mass="39280">MPQNPDKSWSLHDVNADGIPVPEDWGGLMAAHIDTGVTRGHPALGSWVRIDLGVNYIEKGQEPVDPLHAGTGKFPGHGTRTSSVLTGWQDGVFRGVVPKLPIIPYRVSETVIISDVLQENVHLNIANAIYHAVGHGCQVMSISMGIPGLPSDNELGRALDRAYNAGVIVCAAGGQKIDRFCYPAKFFRAIGVGGYKGYSENLVIYQSYGQKGSMNAFADVWAPAEPIWRAEALDLATDKASPYGWGDGTSFATPHVAGAAALWLHAKRQDLIKAYAKPWMRIEAFRLLLRQTARNLRVAGYQKFNQMRPAASSDYLPLPRKGDQREGMNISGGLDVKALLDAPLPDAKDLVEVAATAENQTW</sequence>
<dbReference type="AlphaFoldDB" id="A0A1N7IMP6"/>
<evidence type="ECO:0000256" key="3">
    <source>
        <dbReference type="ARBA" id="ARBA00022801"/>
    </source>
</evidence>
<name>A0A1N7IMP6_9PROT</name>
<dbReference type="OrthoDB" id="5930286at2"/>
<feature type="active site" description="Charge relay system" evidence="5">
    <location>
        <position position="34"/>
    </location>
</feature>
<feature type="domain" description="Peptidase S8/S53" evidence="6">
    <location>
        <begin position="32"/>
        <end position="296"/>
    </location>
</feature>
<dbReference type="Pfam" id="PF00082">
    <property type="entry name" value="Peptidase_S8"/>
    <property type="match status" value="1"/>
</dbReference>
<protein>
    <submittedName>
        <fullName evidence="7">Subtilase family protein</fullName>
    </submittedName>
</protein>
<feature type="active site" description="Charge relay system" evidence="5">
    <location>
        <position position="250"/>
    </location>
</feature>
<dbReference type="Proteomes" id="UP000185678">
    <property type="component" value="Unassembled WGS sequence"/>
</dbReference>
<evidence type="ECO:0000256" key="2">
    <source>
        <dbReference type="ARBA" id="ARBA00022670"/>
    </source>
</evidence>
<proteinExistence type="inferred from homology"/>
<dbReference type="InterPro" id="IPR050131">
    <property type="entry name" value="Peptidase_S8_subtilisin-like"/>
</dbReference>
<dbReference type="STRING" id="80876.SAMN05421779_101356"/>
<reference evidence="7 8" key="1">
    <citation type="submission" date="2017-01" db="EMBL/GenBank/DDBJ databases">
        <authorList>
            <person name="Mah S.A."/>
            <person name="Swanson W.J."/>
            <person name="Moy G.W."/>
            <person name="Vacquier V.D."/>
        </authorList>
    </citation>
    <scope>NUCLEOTIDE SEQUENCE [LARGE SCALE GENOMIC DNA]</scope>
    <source>
        <strain evidence="7 8">DSM 11589</strain>
    </source>
</reference>
<dbReference type="PROSITE" id="PS51892">
    <property type="entry name" value="SUBTILASE"/>
    <property type="match status" value="1"/>
</dbReference>
<organism evidence="7 8">
    <name type="scientific">Insolitispirillum peregrinum</name>
    <dbReference type="NCBI Taxonomy" id="80876"/>
    <lineage>
        <taxon>Bacteria</taxon>
        <taxon>Pseudomonadati</taxon>
        <taxon>Pseudomonadota</taxon>
        <taxon>Alphaproteobacteria</taxon>
        <taxon>Rhodospirillales</taxon>
        <taxon>Novispirillaceae</taxon>
        <taxon>Insolitispirillum</taxon>
    </lineage>
</organism>
<keyword evidence="2 5" id="KW-0645">Protease</keyword>
<dbReference type="InterPro" id="IPR023828">
    <property type="entry name" value="Peptidase_S8_Ser-AS"/>
</dbReference>
<accession>A0A1N7IMP6</accession>
<dbReference type="PANTHER" id="PTHR43806:SF11">
    <property type="entry name" value="CEREVISIN-RELATED"/>
    <property type="match status" value="1"/>
</dbReference>
<keyword evidence="4 5" id="KW-0720">Serine protease</keyword>
<evidence type="ECO:0000259" key="6">
    <source>
        <dbReference type="Pfam" id="PF00082"/>
    </source>
</evidence>
<dbReference type="InterPro" id="IPR000209">
    <property type="entry name" value="Peptidase_S8/S53_dom"/>
</dbReference>
<comment type="similarity">
    <text evidence="1 5">Belongs to the peptidase S8 family.</text>
</comment>
<evidence type="ECO:0000256" key="5">
    <source>
        <dbReference type="PROSITE-ProRule" id="PRU01240"/>
    </source>
</evidence>
<evidence type="ECO:0000313" key="8">
    <source>
        <dbReference type="Proteomes" id="UP000185678"/>
    </source>
</evidence>
<keyword evidence="8" id="KW-1185">Reference proteome</keyword>
<dbReference type="Gene3D" id="3.40.50.200">
    <property type="entry name" value="Peptidase S8/S53 domain"/>
    <property type="match status" value="1"/>
</dbReference>
<dbReference type="EMBL" id="FTOA01000001">
    <property type="protein sequence ID" value="SIS38261.1"/>
    <property type="molecule type" value="Genomic_DNA"/>
</dbReference>
<dbReference type="RefSeq" id="WP_084194499.1">
    <property type="nucleotide sequence ID" value="NZ_FTOA01000001.1"/>
</dbReference>
<feature type="active site" description="Charge relay system" evidence="5">
    <location>
        <position position="77"/>
    </location>
</feature>
<gene>
    <name evidence="7" type="ORF">SAMN05421779_101356</name>
</gene>
<evidence type="ECO:0000313" key="7">
    <source>
        <dbReference type="EMBL" id="SIS38261.1"/>
    </source>
</evidence>
<evidence type="ECO:0000256" key="1">
    <source>
        <dbReference type="ARBA" id="ARBA00011073"/>
    </source>
</evidence>